<reference evidence="4" key="3">
    <citation type="submission" date="2016-11" db="EMBL/GenBank/DDBJ databases">
        <authorList>
            <person name="Varghese N."/>
            <person name="Submissions S."/>
        </authorList>
    </citation>
    <scope>NUCLEOTIDE SEQUENCE</scope>
    <source>
        <strain evidence="4">DSM 1682</strain>
    </source>
</reference>
<proteinExistence type="predicted"/>
<dbReference type="RefSeq" id="WP_066052573.1">
    <property type="nucleotide sequence ID" value="NZ_CP014223.1"/>
</dbReference>
<evidence type="ECO:0000259" key="2">
    <source>
        <dbReference type="Pfam" id="PF13439"/>
    </source>
</evidence>
<keyword evidence="5" id="KW-1185">Reference proteome</keyword>
<evidence type="ECO:0000259" key="1">
    <source>
        <dbReference type="Pfam" id="PF00534"/>
    </source>
</evidence>
<dbReference type="EMBL" id="FQUA01000003">
    <property type="protein sequence ID" value="SHE53140.1"/>
    <property type="molecule type" value="Genomic_DNA"/>
</dbReference>
<dbReference type="EMBL" id="CP014223">
    <property type="protein sequence ID" value="AMJ42176.1"/>
    <property type="molecule type" value="Genomic_DNA"/>
</dbReference>
<name>A0A0X8VDZ2_ANAPI</name>
<keyword evidence="3" id="KW-0808">Transferase</keyword>
<dbReference type="OrthoDB" id="9787617at2"/>
<feature type="domain" description="Glycosyltransferase subfamily 4-like N-terminal" evidence="2">
    <location>
        <begin position="17"/>
        <end position="170"/>
    </location>
</feature>
<accession>A0A0X8VDZ2</accession>
<dbReference type="Pfam" id="PF00534">
    <property type="entry name" value="Glycos_transf_1"/>
    <property type="match status" value="1"/>
</dbReference>
<dbReference type="Proteomes" id="UP000068026">
    <property type="component" value="Chromosome"/>
</dbReference>
<reference evidence="3 5" key="1">
    <citation type="journal article" date="2016" name="Genome Announc.">
        <title>Complete Genome Sequence of the Amino Acid-Fermenting Clostridium propionicum X2 (DSM 1682).</title>
        <authorList>
            <person name="Poehlein A."/>
            <person name="Schlien K."/>
            <person name="Chowdhury N.P."/>
            <person name="Gottschalk G."/>
            <person name="Buckel W."/>
            <person name="Daniel R."/>
        </authorList>
    </citation>
    <scope>NUCLEOTIDE SEQUENCE [LARGE SCALE GENOMIC DNA]</scope>
    <source>
        <strain evidence="3 5">X2</strain>
    </source>
</reference>
<dbReference type="PANTHER" id="PTHR12526">
    <property type="entry name" value="GLYCOSYLTRANSFERASE"/>
    <property type="match status" value="1"/>
</dbReference>
<evidence type="ECO:0000313" key="5">
    <source>
        <dbReference type="Proteomes" id="UP000068026"/>
    </source>
</evidence>
<evidence type="ECO:0000313" key="6">
    <source>
        <dbReference type="Proteomes" id="UP000184204"/>
    </source>
</evidence>
<evidence type="ECO:0000313" key="4">
    <source>
        <dbReference type="EMBL" id="SHE53140.1"/>
    </source>
</evidence>
<dbReference type="Proteomes" id="UP000184204">
    <property type="component" value="Unassembled WGS sequence"/>
</dbReference>
<dbReference type="SUPFAM" id="SSF53756">
    <property type="entry name" value="UDP-Glycosyltransferase/glycogen phosphorylase"/>
    <property type="match status" value="1"/>
</dbReference>
<reference evidence="5" key="2">
    <citation type="submission" date="2016-01" db="EMBL/GenBank/DDBJ databases">
        <authorList>
            <person name="Poehlein A."/>
            <person name="Schlien K."/>
            <person name="Gottschalk G."/>
            <person name="Buckel W."/>
            <person name="Daniel R."/>
        </authorList>
    </citation>
    <scope>NUCLEOTIDE SEQUENCE [LARGE SCALE GENOMIC DNA]</scope>
    <source>
        <strain evidence="5">X2</strain>
    </source>
</reference>
<dbReference type="Pfam" id="PF13439">
    <property type="entry name" value="Glyco_transf_4"/>
    <property type="match status" value="1"/>
</dbReference>
<dbReference type="InterPro" id="IPR001296">
    <property type="entry name" value="Glyco_trans_1"/>
</dbReference>
<dbReference type="AlphaFoldDB" id="A0A0X8VDZ2"/>
<organism evidence="4 6">
    <name type="scientific">Anaerotignum propionicum DSM 1682</name>
    <dbReference type="NCBI Taxonomy" id="991789"/>
    <lineage>
        <taxon>Bacteria</taxon>
        <taxon>Bacillati</taxon>
        <taxon>Bacillota</taxon>
        <taxon>Clostridia</taxon>
        <taxon>Lachnospirales</taxon>
        <taxon>Anaerotignaceae</taxon>
        <taxon>Anaerotignum</taxon>
    </lineage>
</organism>
<feature type="domain" description="Glycosyl transferase family 1" evidence="1">
    <location>
        <begin position="193"/>
        <end position="346"/>
    </location>
</feature>
<dbReference type="GO" id="GO:0016757">
    <property type="term" value="F:glycosyltransferase activity"/>
    <property type="evidence" value="ECO:0007669"/>
    <property type="project" value="UniProtKB-KW"/>
</dbReference>
<keyword evidence="3" id="KW-0328">Glycosyltransferase</keyword>
<gene>
    <name evidence="3" type="primary">epsD_2</name>
    <name evidence="3" type="ORF">CPRO_26280</name>
    <name evidence="4" type="ORF">SAMN02745151_00996</name>
</gene>
<protein>
    <submittedName>
        <fullName evidence="3">Glycosyltransferase EpsD</fullName>
        <ecNumber evidence="3">2.4.-.-</ecNumber>
    </submittedName>
    <submittedName>
        <fullName evidence="4">Glycosyltransferase involved in cell wall bisynthesis</fullName>
    </submittedName>
</protein>
<reference evidence="6" key="4">
    <citation type="submission" date="2016-11" db="EMBL/GenBank/DDBJ databases">
        <authorList>
            <person name="Jaros S."/>
            <person name="Januszkiewicz K."/>
            <person name="Wedrychowicz H."/>
        </authorList>
    </citation>
    <scope>NUCLEOTIDE SEQUENCE [LARGE SCALE GENOMIC DNA]</scope>
    <source>
        <strain evidence="6">DSM 1682</strain>
    </source>
</reference>
<dbReference type="PANTHER" id="PTHR12526:SF630">
    <property type="entry name" value="GLYCOSYLTRANSFERASE"/>
    <property type="match status" value="1"/>
</dbReference>
<dbReference type="KEGG" id="cpro:CPRO_26280"/>
<dbReference type="InterPro" id="IPR028098">
    <property type="entry name" value="Glyco_trans_4-like_N"/>
</dbReference>
<sequence length="370" mass="41382">MAERKIKVFHVLTDRNIGGAGRWLLNYLKHHNRDRFDVWVVLPDDSALYAAVTALDVAVIPMKEMEDKSFDKKAQSSLYELFKEEKPDIVHTHASLTARIAAKHAKVPKIINTKHCMEGEPGSLAKKIARRTLNKLFSDTIIAVSKAVKHSMIAGGTDPKQIVVIYNGIDAIEPISSGERWEILSSFGGDPLKKAVGIVARLEEVKDHKTFLLAVQEILNHRQDFAFYIIGDGSLRTSLEDEARELGIIDHVFFTGFVKDVEKIEAALDLNVITSKHEALCLSVIESMSVGIPAVGTDSGGVNEVIHHGENGYLVSVGDWKALADRITEVFEDEENYQKLAIHAKAWARENFTARKMTSRIERLYLEEKK</sequence>
<evidence type="ECO:0000313" key="3">
    <source>
        <dbReference type="EMBL" id="AMJ42176.1"/>
    </source>
</evidence>
<dbReference type="Gene3D" id="3.40.50.2000">
    <property type="entry name" value="Glycogen Phosphorylase B"/>
    <property type="match status" value="2"/>
</dbReference>
<dbReference type="EC" id="2.4.-.-" evidence="3"/>